<evidence type="ECO:0000313" key="1">
    <source>
        <dbReference type="EMBL" id="KAE8685864.1"/>
    </source>
</evidence>
<accession>A0A6A2Z1S0</accession>
<comment type="caution">
    <text evidence="1">The sequence shown here is derived from an EMBL/GenBank/DDBJ whole genome shotgun (WGS) entry which is preliminary data.</text>
</comment>
<name>A0A6A2Z1S0_HIBSY</name>
<dbReference type="EMBL" id="VEPZ02001227">
    <property type="protein sequence ID" value="KAE8685864.1"/>
    <property type="molecule type" value="Genomic_DNA"/>
</dbReference>
<reference evidence="1" key="1">
    <citation type="submission" date="2019-09" db="EMBL/GenBank/DDBJ databases">
        <title>Draft genome information of white flower Hibiscus syriacus.</title>
        <authorList>
            <person name="Kim Y.-M."/>
        </authorList>
    </citation>
    <scope>NUCLEOTIDE SEQUENCE [LARGE SCALE GENOMIC DNA]</scope>
    <source>
        <strain evidence="1">YM2019G1</strain>
    </source>
</reference>
<evidence type="ECO:0000313" key="2">
    <source>
        <dbReference type="Proteomes" id="UP000436088"/>
    </source>
</evidence>
<sequence>MHSGRPCRSPCTPGDLVGRHALHATYPCSNRENECVAWHMHVPTHRSPCPPGDLVGRHALRVTYPGSASLGFPRIARSVALGCPRIACSDGLGRMASDALGWPRSDGLRCPACWDFLNTVGSITSFKVDSDIVSLDEKESLQTNTERPSKLTNVAIYSLQSLRNPTPRGSNFNHIDLYGKNMNNVSPRESSFNEENKVEVLGNNLVRTNGSAYLAFGLVNELCHSCREEIQEGSLFSRDNAAYQYMVRELITMSLKNFLLVSSSSNSIFDDVSDINLDNKSWLKCLTNEVRDLTLNSPKSVVVEVVAKLGAFNVVLKVGDNEVVVVEEGVDLES</sequence>
<organism evidence="1 2">
    <name type="scientific">Hibiscus syriacus</name>
    <name type="common">Rose of Sharon</name>
    <dbReference type="NCBI Taxonomy" id="106335"/>
    <lineage>
        <taxon>Eukaryota</taxon>
        <taxon>Viridiplantae</taxon>
        <taxon>Streptophyta</taxon>
        <taxon>Embryophyta</taxon>
        <taxon>Tracheophyta</taxon>
        <taxon>Spermatophyta</taxon>
        <taxon>Magnoliopsida</taxon>
        <taxon>eudicotyledons</taxon>
        <taxon>Gunneridae</taxon>
        <taxon>Pentapetalae</taxon>
        <taxon>rosids</taxon>
        <taxon>malvids</taxon>
        <taxon>Malvales</taxon>
        <taxon>Malvaceae</taxon>
        <taxon>Malvoideae</taxon>
        <taxon>Hibiscus</taxon>
    </lineage>
</organism>
<dbReference type="Proteomes" id="UP000436088">
    <property type="component" value="Unassembled WGS sequence"/>
</dbReference>
<keyword evidence="2" id="KW-1185">Reference proteome</keyword>
<protein>
    <submittedName>
        <fullName evidence="1">Uncharacterized protein</fullName>
    </submittedName>
</protein>
<gene>
    <name evidence="1" type="ORF">F3Y22_tig00111088pilonHSYRG00042</name>
</gene>
<dbReference type="AlphaFoldDB" id="A0A6A2Z1S0"/>
<proteinExistence type="predicted"/>